<sequence length="161" mass="18993">MGLTIHIEGQLKSEKDFNELMVLATNYAFNKGFRYNLFIEKENILYKIKNGKLIDGNYLVKGIVINPGDGCESLIMEFDEELHFQTSCKTQFADPEIHMELVGFLRKIESFFEFFTVQDEGEFWETGDAEILRSKINFLNQMMDSVQKYIKEQNDNRWKYN</sequence>
<evidence type="ECO:0000313" key="1">
    <source>
        <dbReference type="EMBL" id="UOE40901.1"/>
    </source>
</evidence>
<protein>
    <submittedName>
        <fullName evidence="1">Uncharacterized protein</fullName>
    </submittedName>
</protein>
<name>A0ABY4BT58_9FLAO</name>
<reference evidence="1 2" key="1">
    <citation type="submission" date="2022-03" db="EMBL/GenBank/DDBJ databases">
        <title>Chryseobacterium sp. isolated from particulate matters in swine house.</title>
        <authorList>
            <person name="Won M."/>
            <person name="Kim S.-J."/>
            <person name="Kwon S.-W."/>
        </authorList>
    </citation>
    <scope>NUCLEOTIDE SEQUENCE [LARGE SCALE GENOMIC DNA]</scope>
    <source>
        <strain evidence="1 2">SC2-2</strain>
    </source>
</reference>
<evidence type="ECO:0000313" key="2">
    <source>
        <dbReference type="Proteomes" id="UP000831460"/>
    </source>
</evidence>
<gene>
    <name evidence="1" type="ORF">MTP09_13500</name>
</gene>
<dbReference type="Proteomes" id="UP000831460">
    <property type="component" value="Chromosome"/>
</dbReference>
<keyword evidence="2" id="KW-1185">Reference proteome</keyword>
<organism evidence="1 2">
    <name type="scientific">Chryseobacterium suipulveris</name>
    <dbReference type="NCBI Taxonomy" id="2929800"/>
    <lineage>
        <taxon>Bacteria</taxon>
        <taxon>Pseudomonadati</taxon>
        <taxon>Bacteroidota</taxon>
        <taxon>Flavobacteriia</taxon>
        <taxon>Flavobacteriales</taxon>
        <taxon>Weeksellaceae</taxon>
        <taxon>Chryseobacterium group</taxon>
        <taxon>Chryseobacterium</taxon>
    </lineage>
</organism>
<accession>A0ABY4BT58</accession>
<dbReference type="EMBL" id="CP094532">
    <property type="protein sequence ID" value="UOE40901.1"/>
    <property type="molecule type" value="Genomic_DNA"/>
</dbReference>
<proteinExistence type="predicted"/>
<dbReference type="RefSeq" id="WP_243548996.1">
    <property type="nucleotide sequence ID" value="NZ_CP094532.1"/>
</dbReference>